<dbReference type="PANTHER" id="PTHR44936">
    <property type="entry name" value="SENSOR PROTEIN CREC"/>
    <property type="match status" value="1"/>
</dbReference>
<feature type="domain" description="Histidine kinase" evidence="11">
    <location>
        <begin position="155"/>
        <end position="349"/>
    </location>
</feature>
<dbReference type="EC" id="2.7.13.3" evidence="3"/>
<dbReference type="InterPro" id="IPR003661">
    <property type="entry name" value="HisK_dim/P_dom"/>
</dbReference>
<dbReference type="SUPFAM" id="SSF55874">
    <property type="entry name" value="ATPase domain of HSP90 chaperone/DNA topoisomerase II/histidine kinase"/>
    <property type="match status" value="1"/>
</dbReference>
<dbReference type="InterPro" id="IPR004358">
    <property type="entry name" value="Sig_transdc_His_kin-like_C"/>
</dbReference>
<dbReference type="RefSeq" id="WP_013553459.1">
    <property type="nucleotide sequence ID" value="NC_014935.1"/>
</dbReference>
<evidence type="ECO:0000256" key="1">
    <source>
        <dbReference type="ARBA" id="ARBA00000085"/>
    </source>
</evidence>
<keyword evidence="4" id="KW-1003">Cell membrane</keyword>
<dbReference type="PROSITE" id="PS50109">
    <property type="entry name" value="HIS_KIN"/>
    <property type="match status" value="1"/>
</dbReference>
<dbReference type="GO" id="GO:0000155">
    <property type="term" value="F:phosphorelay sensor kinase activity"/>
    <property type="evidence" value="ECO:0007669"/>
    <property type="project" value="InterPro"/>
</dbReference>
<dbReference type="InterPro" id="IPR036890">
    <property type="entry name" value="HATPase_C_sf"/>
</dbReference>
<dbReference type="Gene3D" id="3.30.565.10">
    <property type="entry name" value="Histidine kinase-like ATPase, C-terminal domain"/>
    <property type="match status" value="1"/>
</dbReference>
<dbReference type="CDD" id="cd00082">
    <property type="entry name" value="HisKA"/>
    <property type="match status" value="1"/>
</dbReference>
<evidence type="ECO:0000313" key="12">
    <source>
        <dbReference type="EMBL" id="ADV45763.1"/>
    </source>
</evidence>
<comment type="subcellular location">
    <subcellularLocation>
        <location evidence="2">Cell membrane</location>
        <topology evidence="2">Multi-pass membrane protein</topology>
    </subcellularLocation>
</comment>
<accession>E6X0P3</accession>
<dbReference type="InterPro" id="IPR050980">
    <property type="entry name" value="2C_sensor_his_kinase"/>
</dbReference>
<evidence type="ECO:0000256" key="9">
    <source>
        <dbReference type="ARBA" id="ARBA00022840"/>
    </source>
</evidence>
<protein>
    <recommendedName>
        <fullName evidence="3">histidine kinase</fullName>
        <ecNumber evidence="3">2.7.13.3</ecNumber>
    </recommendedName>
</protein>
<dbReference type="EMBL" id="CP002452">
    <property type="protein sequence ID" value="ADV45763.1"/>
    <property type="molecule type" value="Genomic_DNA"/>
</dbReference>
<dbReference type="HOGENOM" id="CLU_000445_89_10_7"/>
<gene>
    <name evidence="12" type="ordered locus">Nitsa_0493</name>
</gene>
<dbReference type="Proteomes" id="UP000008633">
    <property type="component" value="Chromosome"/>
</dbReference>
<evidence type="ECO:0000259" key="11">
    <source>
        <dbReference type="PROSITE" id="PS50109"/>
    </source>
</evidence>
<evidence type="ECO:0000256" key="2">
    <source>
        <dbReference type="ARBA" id="ARBA00004651"/>
    </source>
</evidence>
<sequence>MKKYELESLIKSFVLFFLLMSALYFLVATLNYRDRQRHLEDRILNEMRLYSFHPVGDRFDVDFETKEEHKDLMHLYKGESGVFAYFEIPGSQKYLLKLSLPLSNYQAMLDQIRRESFAGWELYLLVIAAISFLLALYTLYPLKRALELNEEFVRDVLHDLNTPLSSLRINLNILQKRYGEDRTMKRMFGALGTIHAFQSNLRAFLSRQEGQMERCSLRELLQERLEFFRALYPGLSFELNLAKDLSLECNREAFLRIIENLLSNAGKYNRPNGKVIVSLEGKLLKISDTGKGMAHPERAFQRYYKEGERGLGLGLHIVKKLADEMGIPLRLQSEVDQGTEVVLDLSGIAHSSKGNEDSASEETEG</sequence>
<dbReference type="InterPro" id="IPR036097">
    <property type="entry name" value="HisK_dim/P_sf"/>
</dbReference>
<keyword evidence="10" id="KW-0472">Membrane</keyword>
<dbReference type="InterPro" id="IPR005467">
    <property type="entry name" value="His_kinase_dom"/>
</dbReference>
<keyword evidence="10" id="KW-1133">Transmembrane helix</keyword>
<dbReference type="AlphaFoldDB" id="E6X0P3"/>
<evidence type="ECO:0000256" key="6">
    <source>
        <dbReference type="ARBA" id="ARBA00022679"/>
    </source>
</evidence>
<evidence type="ECO:0000256" key="7">
    <source>
        <dbReference type="ARBA" id="ARBA00022741"/>
    </source>
</evidence>
<dbReference type="PANTHER" id="PTHR44936:SF10">
    <property type="entry name" value="SENSOR PROTEIN RSTB"/>
    <property type="match status" value="1"/>
</dbReference>
<comment type="catalytic activity">
    <reaction evidence="1">
        <text>ATP + protein L-histidine = ADP + protein N-phospho-L-histidine.</text>
        <dbReference type="EC" id="2.7.13.3"/>
    </reaction>
</comment>
<name>E6X0P3_NITSE</name>
<dbReference type="Gene3D" id="1.10.287.130">
    <property type="match status" value="1"/>
</dbReference>
<reference evidence="12 13" key="1">
    <citation type="journal article" date="2011" name="Stand. Genomic Sci.">
        <title>Complete genome sequence of Nitratifractor salsuginis type strain (E9I37-1).</title>
        <authorList>
            <person name="Anderson I."/>
            <person name="Sikorski J."/>
            <person name="Zeytun A."/>
            <person name="Nolan M."/>
            <person name="Lapidus A."/>
            <person name="Lucas S."/>
            <person name="Hammon N."/>
            <person name="Deshpande S."/>
            <person name="Cheng J.F."/>
            <person name="Tapia R."/>
            <person name="Han C."/>
            <person name="Goodwin L."/>
            <person name="Pitluck S."/>
            <person name="Liolios K."/>
            <person name="Pagani I."/>
            <person name="Ivanova N."/>
            <person name="Huntemann M."/>
            <person name="Mavromatis K."/>
            <person name="Ovchinikova G."/>
            <person name="Pati A."/>
            <person name="Chen A."/>
            <person name="Palaniappan K."/>
            <person name="Land M."/>
            <person name="Hauser L."/>
            <person name="Brambilla E.M."/>
            <person name="Ngatchou-Djao O.D."/>
            <person name="Rohde M."/>
            <person name="Tindall B.J."/>
            <person name="Goker M."/>
            <person name="Detter J.C."/>
            <person name="Woyke T."/>
            <person name="Bristow J."/>
            <person name="Eisen J.A."/>
            <person name="Markowitz V."/>
            <person name="Hugenholtz P."/>
            <person name="Klenk H.P."/>
            <person name="Kyrpides N.C."/>
        </authorList>
    </citation>
    <scope>NUCLEOTIDE SEQUENCE [LARGE SCALE GENOMIC DNA]</scope>
    <source>
        <strain evidence="13">DSM 16511 / JCM 12458 / E9I37-1</strain>
    </source>
</reference>
<organism evidence="12 13">
    <name type="scientific">Nitratifractor salsuginis (strain DSM 16511 / JCM 12458 / E9I37-1)</name>
    <dbReference type="NCBI Taxonomy" id="749222"/>
    <lineage>
        <taxon>Bacteria</taxon>
        <taxon>Pseudomonadati</taxon>
        <taxon>Campylobacterota</taxon>
        <taxon>Epsilonproteobacteria</taxon>
        <taxon>Campylobacterales</taxon>
        <taxon>Sulfurovaceae</taxon>
        <taxon>Nitratifractor</taxon>
    </lineage>
</organism>
<reference evidence="13" key="2">
    <citation type="submission" date="2011-01" db="EMBL/GenBank/DDBJ databases">
        <title>The complete genome of Nitratifractor salsuginis DSM 16511.</title>
        <authorList>
            <consortium name="US DOE Joint Genome Institute (JGI-PGF)"/>
            <person name="Lucas S."/>
            <person name="Copeland A."/>
            <person name="Lapidus A."/>
            <person name="Bruce D."/>
            <person name="Goodwin L."/>
            <person name="Pitluck S."/>
            <person name="Kyrpides N."/>
            <person name="Mavromatis K."/>
            <person name="Ivanova N."/>
            <person name="Mikhailova N."/>
            <person name="Zeytun A."/>
            <person name="Detter J.C."/>
            <person name="Tapia R."/>
            <person name="Han C."/>
            <person name="Land M."/>
            <person name="Hauser L."/>
            <person name="Markowitz V."/>
            <person name="Cheng J.-F."/>
            <person name="Hugenholtz P."/>
            <person name="Woyke T."/>
            <person name="Wu D."/>
            <person name="Tindall B."/>
            <person name="Schuetze A."/>
            <person name="Brambilla E."/>
            <person name="Klenk H.-P."/>
            <person name="Eisen J.A."/>
        </authorList>
    </citation>
    <scope>NUCLEOTIDE SEQUENCE [LARGE SCALE GENOMIC DNA]</scope>
    <source>
        <strain evidence="13">DSM 16511 / JCM 12458 / E9I37-1</strain>
    </source>
</reference>
<dbReference type="STRING" id="749222.Nitsa_0493"/>
<dbReference type="SMART" id="SM00387">
    <property type="entry name" value="HATPase_c"/>
    <property type="match status" value="1"/>
</dbReference>
<dbReference type="KEGG" id="nsa:Nitsa_0493"/>
<feature type="transmembrane region" description="Helical" evidence="10">
    <location>
        <begin position="122"/>
        <end position="140"/>
    </location>
</feature>
<dbReference type="InterPro" id="IPR003594">
    <property type="entry name" value="HATPase_dom"/>
</dbReference>
<feature type="transmembrane region" description="Helical" evidence="10">
    <location>
        <begin position="12"/>
        <end position="32"/>
    </location>
</feature>
<keyword evidence="7" id="KW-0547">Nucleotide-binding</keyword>
<keyword evidence="6" id="KW-0808">Transferase</keyword>
<dbReference type="GO" id="GO:0005886">
    <property type="term" value="C:plasma membrane"/>
    <property type="evidence" value="ECO:0007669"/>
    <property type="project" value="UniProtKB-SubCell"/>
</dbReference>
<dbReference type="Pfam" id="PF02518">
    <property type="entry name" value="HATPase_c"/>
    <property type="match status" value="1"/>
</dbReference>
<evidence type="ECO:0000313" key="13">
    <source>
        <dbReference type="Proteomes" id="UP000008633"/>
    </source>
</evidence>
<dbReference type="eggNOG" id="COG0642">
    <property type="taxonomic scope" value="Bacteria"/>
</dbReference>
<evidence type="ECO:0000256" key="8">
    <source>
        <dbReference type="ARBA" id="ARBA00022777"/>
    </source>
</evidence>
<keyword evidence="13" id="KW-1185">Reference proteome</keyword>
<keyword evidence="9" id="KW-0067">ATP-binding</keyword>
<dbReference type="GO" id="GO:0005524">
    <property type="term" value="F:ATP binding"/>
    <property type="evidence" value="ECO:0007669"/>
    <property type="project" value="UniProtKB-KW"/>
</dbReference>
<keyword evidence="8 12" id="KW-0418">Kinase</keyword>
<dbReference type="PRINTS" id="PR00344">
    <property type="entry name" value="BCTRLSENSOR"/>
</dbReference>
<evidence type="ECO:0000256" key="3">
    <source>
        <dbReference type="ARBA" id="ARBA00012438"/>
    </source>
</evidence>
<evidence type="ECO:0000256" key="10">
    <source>
        <dbReference type="SAM" id="Phobius"/>
    </source>
</evidence>
<keyword evidence="5" id="KW-0597">Phosphoprotein</keyword>
<evidence type="ECO:0000256" key="5">
    <source>
        <dbReference type="ARBA" id="ARBA00022553"/>
    </source>
</evidence>
<dbReference type="SUPFAM" id="SSF47384">
    <property type="entry name" value="Homodimeric domain of signal transducing histidine kinase"/>
    <property type="match status" value="1"/>
</dbReference>
<evidence type="ECO:0000256" key="4">
    <source>
        <dbReference type="ARBA" id="ARBA00022475"/>
    </source>
</evidence>
<proteinExistence type="predicted"/>
<keyword evidence="10" id="KW-0812">Transmembrane</keyword>